<evidence type="ECO:0000313" key="2">
    <source>
        <dbReference type="EMBL" id="PCG10391.1"/>
    </source>
</evidence>
<dbReference type="Pfam" id="PF01663">
    <property type="entry name" value="Phosphodiest"/>
    <property type="match status" value="1"/>
</dbReference>
<sequence>MKAPFASLAAALALLSGCAYPYAPRALPPATTPAPPANAASAPAEQRPPVTILVSIDGFRPDYLDRGVTPNLSRLAAGGVTAAMRPSFPSKTAPNHWTLVTGLVPDHHGVVANTMEDAARPGEVFTMSNDDPFWWNGGEPVWVTAERAGIRTATMFWPGSNVAWGGVRDPQWPHPVANGTRPHDWQEFNQQITGHQRVDAVIDWLRRPAATRPAFVTLYFDTVDTAGHSFGPAAPEMTATVAQVDSWIGELVAGLATLGQPANLVIVADHGMAPTASTRTIALDTIVPPADARIIDTGPFATFVPTPGREDAVARALLAPHPHMQCWRRQAIPARFRYGTNPRIPPFFCLAEDGPAGAWTIAKTAPAKPFTGGAHGYDNDAADMRALFIANGPAFATGRRIATFDNVDIAPLIRDLLGLPPGQRLDGDDRPFRGVLRR</sequence>
<dbReference type="InterPro" id="IPR017850">
    <property type="entry name" value="Alkaline_phosphatase_core_sf"/>
</dbReference>
<dbReference type="AlphaFoldDB" id="A0A2A4I299"/>
<reference evidence="2 3" key="1">
    <citation type="submission" date="2017-09" db="EMBL/GenBank/DDBJ databases">
        <title>Sphingomonas ginsenosidimutans KACC 14949, whole genome shotgun sequence.</title>
        <authorList>
            <person name="Feng G."/>
            <person name="Zhu H."/>
        </authorList>
    </citation>
    <scope>NUCLEOTIDE SEQUENCE [LARGE SCALE GENOMIC DNA]</scope>
    <source>
        <strain evidence="2 3">KACC 14949</strain>
    </source>
</reference>
<dbReference type="RefSeq" id="WP_096610045.1">
    <property type="nucleotide sequence ID" value="NZ_NWVD01000001.1"/>
</dbReference>
<proteinExistence type="predicted"/>
<feature type="signal peptide" evidence="1">
    <location>
        <begin position="1"/>
        <end position="21"/>
    </location>
</feature>
<evidence type="ECO:0000256" key="1">
    <source>
        <dbReference type="SAM" id="SignalP"/>
    </source>
</evidence>
<organism evidence="2 3">
    <name type="scientific">Sphingomonas ginsenosidimutans</name>
    <dbReference type="NCBI Taxonomy" id="862134"/>
    <lineage>
        <taxon>Bacteria</taxon>
        <taxon>Pseudomonadati</taxon>
        <taxon>Pseudomonadota</taxon>
        <taxon>Alphaproteobacteria</taxon>
        <taxon>Sphingomonadales</taxon>
        <taxon>Sphingomonadaceae</taxon>
        <taxon>Sphingomonas</taxon>
    </lineage>
</organism>
<keyword evidence="3" id="KW-1185">Reference proteome</keyword>
<evidence type="ECO:0000313" key="3">
    <source>
        <dbReference type="Proteomes" id="UP000218784"/>
    </source>
</evidence>
<feature type="chain" id="PRO_5012856418" evidence="1">
    <location>
        <begin position="22"/>
        <end position="438"/>
    </location>
</feature>
<dbReference type="GO" id="GO:0016787">
    <property type="term" value="F:hydrolase activity"/>
    <property type="evidence" value="ECO:0007669"/>
    <property type="project" value="UniProtKB-ARBA"/>
</dbReference>
<dbReference type="PROSITE" id="PS51257">
    <property type="entry name" value="PROKAR_LIPOPROTEIN"/>
    <property type="match status" value="1"/>
</dbReference>
<name>A0A2A4I299_9SPHN</name>
<dbReference type="CDD" id="cd16018">
    <property type="entry name" value="Enpp"/>
    <property type="match status" value="1"/>
</dbReference>
<comment type="caution">
    <text evidence="2">The sequence shown here is derived from an EMBL/GenBank/DDBJ whole genome shotgun (WGS) entry which is preliminary data.</text>
</comment>
<dbReference type="Proteomes" id="UP000218784">
    <property type="component" value="Unassembled WGS sequence"/>
</dbReference>
<dbReference type="Gene3D" id="3.30.1360.180">
    <property type="match status" value="1"/>
</dbReference>
<dbReference type="SUPFAM" id="SSF53649">
    <property type="entry name" value="Alkaline phosphatase-like"/>
    <property type="match status" value="1"/>
</dbReference>
<dbReference type="EMBL" id="NWVD01000001">
    <property type="protein sequence ID" value="PCG10391.1"/>
    <property type="molecule type" value="Genomic_DNA"/>
</dbReference>
<dbReference type="Gene3D" id="3.40.720.10">
    <property type="entry name" value="Alkaline Phosphatase, subunit A"/>
    <property type="match status" value="1"/>
</dbReference>
<keyword evidence="1" id="KW-0732">Signal</keyword>
<dbReference type="PANTHER" id="PTHR10151:SF120">
    <property type="entry name" value="BIS(5'-ADENOSYL)-TRIPHOSPHATASE"/>
    <property type="match status" value="1"/>
</dbReference>
<gene>
    <name evidence="2" type="ORF">COA17_02850</name>
</gene>
<accession>A0A2A4I299</accession>
<protein>
    <submittedName>
        <fullName evidence="2">Alkaline phosphatase family protein</fullName>
    </submittedName>
</protein>
<dbReference type="InterPro" id="IPR002591">
    <property type="entry name" value="Phosphodiest/P_Trfase"/>
</dbReference>
<dbReference type="PANTHER" id="PTHR10151">
    <property type="entry name" value="ECTONUCLEOTIDE PYROPHOSPHATASE/PHOSPHODIESTERASE"/>
    <property type="match status" value="1"/>
</dbReference>